<gene>
    <name evidence="3" type="ORF">Tci_688517</name>
</gene>
<feature type="coiled-coil region" evidence="1">
    <location>
        <begin position="141"/>
        <end position="172"/>
    </location>
</feature>
<keyword evidence="1" id="KW-0175">Coiled coil</keyword>
<feature type="compositionally biased region" description="Polar residues" evidence="2">
    <location>
        <begin position="219"/>
        <end position="234"/>
    </location>
</feature>
<dbReference type="EMBL" id="BKCJ010566248">
    <property type="protein sequence ID" value="GFB16546.1"/>
    <property type="molecule type" value="Genomic_DNA"/>
</dbReference>
<name>A0A699KXI3_TANCI</name>
<evidence type="ECO:0000313" key="3">
    <source>
        <dbReference type="EMBL" id="GFB16546.1"/>
    </source>
</evidence>
<feature type="region of interest" description="Disordered" evidence="2">
    <location>
        <begin position="216"/>
        <end position="244"/>
    </location>
</feature>
<protein>
    <submittedName>
        <fullName evidence="3">Uncharacterized protein</fullName>
    </submittedName>
</protein>
<dbReference type="AlphaFoldDB" id="A0A699KXI3"/>
<reference evidence="3" key="1">
    <citation type="journal article" date="2019" name="Sci. Rep.">
        <title>Draft genome of Tanacetum cinerariifolium, the natural source of mosquito coil.</title>
        <authorList>
            <person name="Yamashiro T."/>
            <person name="Shiraishi A."/>
            <person name="Satake H."/>
            <person name="Nakayama K."/>
        </authorList>
    </citation>
    <scope>NUCLEOTIDE SEQUENCE</scope>
</reference>
<feature type="region of interest" description="Disordered" evidence="2">
    <location>
        <begin position="33"/>
        <end position="82"/>
    </location>
</feature>
<organism evidence="3">
    <name type="scientific">Tanacetum cinerariifolium</name>
    <name type="common">Dalmatian daisy</name>
    <name type="synonym">Chrysanthemum cinerariifolium</name>
    <dbReference type="NCBI Taxonomy" id="118510"/>
    <lineage>
        <taxon>Eukaryota</taxon>
        <taxon>Viridiplantae</taxon>
        <taxon>Streptophyta</taxon>
        <taxon>Embryophyta</taxon>
        <taxon>Tracheophyta</taxon>
        <taxon>Spermatophyta</taxon>
        <taxon>Magnoliopsida</taxon>
        <taxon>eudicotyledons</taxon>
        <taxon>Gunneridae</taxon>
        <taxon>Pentapetalae</taxon>
        <taxon>asterids</taxon>
        <taxon>campanulids</taxon>
        <taxon>Asterales</taxon>
        <taxon>Asteraceae</taxon>
        <taxon>Asteroideae</taxon>
        <taxon>Anthemideae</taxon>
        <taxon>Anthemidinae</taxon>
        <taxon>Tanacetum</taxon>
    </lineage>
</organism>
<evidence type="ECO:0000256" key="1">
    <source>
        <dbReference type="SAM" id="Coils"/>
    </source>
</evidence>
<proteinExistence type="predicted"/>
<evidence type="ECO:0000256" key="2">
    <source>
        <dbReference type="SAM" id="MobiDB-lite"/>
    </source>
</evidence>
<feature type="non-terminal residue" evidence="3">
    <location>
        <position position="263"/>
    </location>
</feature>
<sequence length="263" mass="30205">MLQYLIHLRMCKDVSTKMMKMFLLVENLRQQNPNNRKSQVEESFDPILKIPKNSNDEGNGEEDLGLNVGREEGHDEEEEEEEDELYRDININQGRGIQATLEVKDSHVTITPVNPDGQQQSSSVSSQFMTSMLNPTLDVVKVAIQIQSDRLRDEAQRENDEFLKTVDENMQKIIKEKVKEQVKTSASESALAEEPMQTTFQMEEPSHLEFDIGVEDQPIIQSSQHPEWFSQQQKPPNPDRDWNTTLSAIHGSIQPWISELAKQ</sequence>
<accession>A0A699KXI3</accession>
<comment type="caution">
    <text evidence="3">The sequence shown here is derived from an EMBL/GenBank/DDBJ whole genome shotgun (WGS) entry which is preliminary data.</text>
</comment>